<name>A0A0M3KGF8_ANISI</name>
<feature type="region of interest" description="Disordered" evidence="1">
    <location>
        <begin position="1"/>
        <end position="48"/>
    </location>
</feature>
<protein>
    <submittedName>
        <fullName evidence="4">SCAPER_N domain-containing protein</fullName>
    </submittedName>
</protein>
<organism evidence="4">
    <name type="scientific">Anisakis simplex</name>
    <name type="common">Herring worm</name>
    <dbReference type="NCBI Taxonomy" id="6269"/>
    <lineage>
        <taxon>Eukaryota</taxon>
        <taxon>Metazoa</taxon>
        <taxon>Ecdysozoa</taxon>
        <taxon>Nematoda</taxon>
        <taxon>Chromadorea</taxon>
        <taxon>Rhabditida</taxon>
        <taxon>Spirurina</taxon>
        <taxon>Ascaridomorpha</taxon>
        <taxon>Ascaridoidea</taxon>
        <taxon>Anisakidae</taxon>
        <taxon>Anisakis</taxon>
        <taxon>Anisakis simplex complex</taxon>
    </lineage>
</organism>
<accession>A0A0M3KGF8</accession>
<proteinExistence type="predicted"/>
<feature type="compositionally biased region" description="Polar residues" evidence="1">
    <location>
        <begin position="1"/>
        <end position="10"/>
    </location>
</feature>
<sequence length="151" mass="16873">MSSALVSNVRKTAGDRHAEGSSRSTRKDKRTDDMNSPTSSKPAAIRHHSTCVTNEYEDMLSKVKELKSERDVLMNEEAWIQKIRAVRSLSTLEGILRDCCRRLNITNKLHPSIKLNSQQPCTEKLQLVQRNGGDALKVAVSLLGDTIIITE</sequence>
<keyword evidence="3" id="KW-1185">Reference proteome</keyword>
<evidence type="ECO:0000313" key="4">
    <source>
        <dbReference type="WBParaSite" id="ASIM_0002007101-mRNA-1"/>
    </source>
</evidence>
<gene>
    <name evidence="2" type="ORF">ASIM_LOCUS19454</name>
</gene>
<dbReference type="AlphaFoldDB" id="A0A0M3KGF8"/>
<dbReference type="EMBL" id="UYRR01037264">
    <property type="protein sequence ID" value="VDK69763.1"/>
    <property type="molecule type" value="Genomic_DNA"/>
</dbReference>
<dbReference type="Proteomes" id="UP000267096">
    <property type="component" value="Unassembled WGS sequence"/>
</dbReference>
<reference evidence="4" key="1">
    <citation type="submission" date="2017-02" db="UniProtKB">
        <authorList>
            <consortium name="WormBaseParasite"/>
        </authorList>
    </citation>
    <scope>IDENTIFICATION</scope>
</reference>
<dbReference type="WBParaSite" id="ASIM_0002007101-mRNA-1">
    <property type="protein sequence ID" value="ASIM_0002007101-mRNA-1"/>
    <property type="gene ID" value="ASIM_0002007101"/>
</dbReference>
<evidence type="ECO:0000313" key="2">
    <source>
        <dbReference type="EMBL" id="VDK69763.1"/>
    </source>
</evidence>
<reference evidence="2 3" key="2">
    <citation type="submission" date="2018-11" db="EMBL/GenBank/DDBJ databases">
        <authorList>
            <consortium name="Pathogen Informatics"/>
        </authorList>
    </citation>
    <scope>NUCLEOTIDE SEQUENCE [LARGE SCALE GENOMIC DNA]</scope>
</reference>
<evidence type="ECO:0000256" key="1">
    <source>
        <dbReference type="SAM" id="MobiDB-lite"/>
    </source>
</evidence>
<evidence type="ECO:0000313" key="3">
    <source>
        <dbReference type="Proteomes" id="UP000267096"/>
    </source>
</evidence>